<proteinExistence type="predicted"/>
<gene>
    <name evidence="1" type="ORF">EYF80_014452</name>
</gene>
<evidence type="ECO:0000313" key="2">
    <source>
        <dbReference type="Proteomes" id="UP000314294"/>
    </source>
</evidence>
<reference evidence="1 2" key="1">
    <citation type="submission" date="2019-03" db="EMBL/GenBank/DDBJ databases">
        <title>First draft genome of Liparis tanakae, snailfish: a comprehensive survey of snailfish specific genes.</title>
        <authorList>
            <person name="Kim W."/>
            <person name="Song I."/>
            <person name="Jeong J.-H."/>
            <person name="Kim D."/>
            <person name="Kim S."/>
            <person name="Ryu S."/>
            <person name="Song J.Y."/>
            <person name="Lee S.K."/>
        </authorList>
    </citation>
    <scope>NUCLEOTIDE SEQUENCE [LARGE SCALE GENOMIC DNA]</scope>
    <source>
        <tissue evidence="1">Muscle</tissue>
    </source>
</reference>
<keyword evidence="2" id="KW-1185">Reference proteome</keyword>
<dbReference type="AlphaFoldDB" id="A0A4Z2ID25"/>
<comment type="caution">
    <text evidence="1">The sequence shown here is derived from an EMBL/GenBank/DDBJ whole genome shotgun (WGS) entry which is preliminary data.</text>
</comment>
<protein>
    <submittedName>
        <fullName evidence="1">Uncharacterized protein</fullName>
    </submittedName>
</protein>
<evidence type="ECO:0000313" key="1">
    <source>
        <dbReference type="EMBL" id="TNN75405.1"/>
    </source>
</evidence>
<dbReference type="EMBL" id="SRLO01000104">
    <property type="protein sequence ID" value="TNN75405.1"/>
    <property type="molecule type" value="Genomic_DNA"/>
</dbReference>
<name>A0A4Z2ID25_9TELE</name>
<accession>A0A4Z2ID25</accession>
<organism evidence="1 2">
    <name type="scientific">Liparis tanakae</name>
    <name type="common">Tanaka's snailfish</name>
    <dbReference type="NCBI Taxonomy" id="230148"/>
    <lineage>
        <taxon>Eukaryota</taxon>
        <taxon>Metazoa</taxon>
        <taxon>Chordata</taxon>
        <taxon>Craniata</taxon>
        <taxon>Vertebrata</taxon>
        <taxon>Euteleostomi</taxon>
        <taxon>Actinopterygii</taxon>
        <taxon>Neopterygii</taxon>
        <taxon>Teleostei</taxon>
        <taxon>Neoteleostei</taxon>
        <taxon>Acanthomorphata</taxon>
        <taxon>Eupercaria</taxon>
        <taxon>Perciformes</taxon>
        <taxon>Cottioidei</taxon>
        <taxon>Cottales</taxon>
        <taxon>Liparidae</taxon>
        <taxon>Liparis</taxon>
    </lineage>
</organism>
<sequence>MDLAVIVETAVLACPASAVKTTSSSHSSEDCDCATVFTREQAVHRCHWFYLKSTERSRMGY</sequence>
<dbReference type="Proteomes" id="UP000314294">
    <property type="component" value="Unassembled WGS sequence"/>
</dbReference>